<evidence type="ECO:0000259" key="1">
    <source>
        <dbReference type="Pfam" id="PF10026"/>
    </source>
</evidence>
<proteinExistence type="predicted"/>
<feature type="domain" description="DUF2268" evidence="1">
    <location>
        <begin position="82"/>
        <end position="210"/>
    </location>
</feature>
<protein>
    <recommendedName>
        <fullName evidence="1">DUF2268 domain-containing protein</fullName>
    </recommendedName>
</protein>
<dbReference type="InterPro" id="IPR018728">
    <property type="entry name" value="DUF2268"/>
</dbReference>
<dbReference type="RefSeq" id="WP_161590405.1">
    <property type="nucleotide sequence ID" value="NZ_RPBY01000001.1"/>
</dbReference>
<accession>A0A9Q4T1H1</accession>
<dbReference type="AlphaFoldDB" id="A0A9Q4T1H1"/>
<evidence type="ECO:0000313" key="3">
    <source>
        <dbReference type="Proteomes" id="UP000778262"/>
    </source>
</evidence>
<gene>
    <name evidence="2" type="ORF">EHJ13_03970</name>
</gene>
<sequence length="221" mass="24288">MERWTLHWLQAQGDLRDYRDRITDETTAACETLATVMTPPRLDILVHRAPGQVIPEIGLAGRAYHGALFSMGIDPDNPHLLSSLTDGTLRRQILHEVHHCLRMAGPDYGWTPGEALVSEGLAGQFVTWLMGSTPEPWERALDRAALTAAPVSVAALDGAPYDHAAWFFGTGALPRWYGYTLGYYMAGAWLEEVGTPDAERWVTVSAQEVIGAARRHGLLGD</sequence>
<reference evidence="2" key="1">
    <citation type="submission" date="2018-11" db="EMBL/GenBank/DDBJ databases">
        <title>Genomics analysis of Putative Virulence Factors on Adhesion and Cytotoxicity for Cronobacter spp.</title>
        <authorList>
            <person name="Cui J."/>
        </authorList>
    </citation>
    <scope>NUCLEOTIDE SEQUENCE</scope>
    <source>
        <strain evidence="2">SD69</strain>
    </source>
</reference>
<organism evidence="2 3">
    <name type="scientific">Cronobacter dublinensis</name>
    <dbReference type="NCBI Taxonomy" id="413497"/>
    <lineage>
        <taxon>Bacteria</taxon>
        <taxon>Pseudomonadati</taxon>
        <taxon>Pseudomonadota</taxon>
        <taxon>Gammaproteobacteria</taxon>
        <taxon>Enterobacterales</taxon>
        <taxon>Enterobacteriaceae</taxon>
        <taxon>Cronobacter</taxon>
    </lineage>
</organism>
<name>A0A9Q4T1H1_9ENTR</name>
<evidence type="ECO:0000313" key="2">
    <source>
        <dbReference type="EMBL" id="NCH86614.1"/>
    </source>
</evidence>
<dbReference type="Pfam" id="PF10026">
    <property type="entry name" value="DUF2268"/>
    <property type="match status" value="1"/>
</dbReference>
<dbReference type="Proteomes" id="UP000778262">
    <property type="component" value="Unassembled WGS sequence"/>
</dbReference>
<comment type="caution">
    <text evidence="2">The sequence shown here is derived from an EMBL/GenBank/DDBJ whole genome shotgun (WGS) entry which is preliminary data.</text>
</comment>
<dbReference type="EMBL" id="RPBY01000001">
    <property type="protein sequence ID" value="NCH86614.1"/>
    <property type="molecule type" value="Genomic_DNA"/>
</dbReference>